<keyword evidence="4" id="KW-1185">Reference proteome</keyword>
<dbReference type="Gene3D" id="3.40.50.300">
    <property type="entry name" value="P-loop containing nucleotide triphosphate hydrolases"/>
    <property type="match status" value="1"/>
</dbReference>
<dbReference type="Pfam" id="PF20469">
    <property type="entry name" value="OLD-like_TOPRIM"/>
    <property type="match status" value="1"/>
</dbReference>
<reference evidence="3 4" key="1">
    <citation type="journal article" date="2013" name="Genome Announc.">
        <title>Draft genome sequences for three mercury-methylating, sulfate-reducing bacteria.</title>
        <authorList>
            <person name="Brown S.D."/>
            <person name="Hurt R.A.Jr."/>
            <person name="Gilmour C.C."/>
            <person name="Elias D.A."/>
        </authorList>
    </citation>
    <scope>NUCLEOTIDE SEQUENCE [LARGE SCALE GENOMIC DNA]</scope>
    <source>
        <strain evidence="3 4">DSM 16529</strain>
    </source>
</reference>
<dbReference type="InterPro" id="IPR051396">
    <property type="entry name" value="Bact_Antivir_Def_Nuclease"/>
</dbReference>
<dbReference type="PATRIC" id="fig|1121439.3.peg.2360"/>
<dbReference type="EMBL" id="ATHI01000029">
    <property type="protein sequence ID" value="EPR31400.1"/>
    <property type="molecule type" value="Genomic_DNA"/>
</dbReference>
<dbReference type="PANTHER" id="PTHR43581:SF4">
    <property type="entry name" value="ATP_GTP PHOSPHATASE"/>
    <property type="match status" value="1"/>
</dbReference>
<dbReference type="AlphaFoldDB" id="S7T4K3"/>
<evidence type="ECO:0000313" key="3">
    <source>
        <dbReference type="EMBL" id="EPR31400.1"/>
    </source>
</evidence>
<gene>
    <name evidence="3" type="ORF">dsat_0989</name>
</gene>
<dbReference type="Pfam" id="PF13175">
    <property type="entry name" value="AAA_15"/>
    <property type="match status" value="1"/>
</dbReference>
<dbReference type="InterPro" id="IPR034139">
    <property type="entry name" value="TOPRIM_OLD"/>
</dbReference>
<dbReference type="STRING" id="1121439.dsat_0989"/>
<keyword evidence="3" id="KW-0255">Endonuclease</keyword>
<keyword evidence="3" id="KW-0378">Hydrolase</keyword>
<dbReference type="CDD" id="cd01026">
    <property type="entry name" value="TOPRIM_OLD"/>
    <property type="match status" value="1"/>
</dbReference>
<dbReference type="InterPro" id="IPR041685">
    <property type="entry name" value="AAA_GajA/Old/RecF-like"/>
</dbReference>
<name>S7T4K3_9BACT</name>
<comment type="caution">
    <text evidence="3">The sequence shown here is derived from an EMBL/GenBank/DDBJ whole genome shotgun (WGS) entry which is preliminary data.</text>
</comment>
<dbReference type="Proteomes" id="UP000014975">
    <property type="component" value="Unassembled WGS sequence"/>
</dbReference>
<dbReference type="GO" id="GO:0004519">
    <property type="term" value="F:endonuclease activity"/>
    <property type="evidence" value="ECO:0007669"/>
    <property type="project" value="UniProtKB-KW"/>
</dbReference>
<feature type="domain" description="OLD protein-like TOPRIM" evidence="2">
    <location>
        <begin position="380"/>
        <end position="445"/>
    </location>
</feature>
<keyword evidence="3" id="KW-0540">Nuclease</keyword>
<dbReference type="eggNOG" id="COG3950">
    <property type="taxonomic scope" value="Bacteria"/>
</dbReference>
<evidence type="ECO:0000313" key="4">
    <source>
        <dbReference type="Proteomes" id="UP000014975"/>
    </source>
</evidence>
<accession>S7T4K3</accession>
<dbReference type="RefSeq" id="WP_020887686.1">
    <property type="nucleotide sequence ID" value="NZ_ATHI01000029.1"/>
</dbReference>
<evidence type="ECO:0000259" key="2">
    <source>
        <dbReference type="Pfam" id="PF20469"/>
    </source>
</evidence>
<sequence length="553" mass="63396">MVICAEPAPLKITKIIIENFKIYKNKFVLKLNDGLNVIVGDNEAGKSTILEAINLALTGQINGRYVINELSQYLFNIQTVNEYCKSLTTEKPLEPPSLLIELYLSEYQEFRGTNNCEKKDCCGLFFSIKFDENYQDAYEKLCKSREIRSLPVEYYKVEWKSFALNSLIPRLIPLKSSFINSSETRFSNGSDIYLSRIIRDSLEDDQKIDLSQCYRRMVEAFSNEEAVKAINRNISGQAEISSKPVEISVEIANTNAWEKIITTYLDQIPFQQIGRGEQCIVKTNLALTHKRSRIANLILIEEPENHLSHSNLNKLLEYIKNKCSGKQIIITTHSSFVANKLGLEDLILLSNQYTTSFNDLERDTYAFFSKLPGYDTLRLLLAKGVILVEGDCDELVVQKIYAQQNDGRLPIHNGIDVISVGLSYKRFFEIAKKIDKKVAAIRDNDGKITSIKNNDAAYLKENNNKQVLFYDPVEHEYKGEIEKYNYNTLEPCLLRSNSLETLNSIFRTNFATEDEILNYMRTNKTDCALKIFETEIHFDAPGYIKEAIEFVNE</sequence>
<organism evidence="3 4">
    <name type="scientific">Alkalidesulfovibrio alkalitolerans DSM 16529</name>
    <dbReference type="NCBI Taxonomy" id="1121439"/>
    <lineage>
        <taxon>Bacteria</taxon>
        <taxon>Pseudomonadati</taxon>
        <taxon>Thermodesulfobacteriota</taxon>
        <taxon>Desulfovibrionia</taxon>
        <taxon>Desulfovibrionales</taxon>
        <taxon>Desulfovibrionaceae</taxon>
        <taxon>Alkalidesulfovibrio</taxon>
    </lineage>
</organism>
<protein>
    <submittedName>
        <fullName evidence="3">ATP-dependent endonuclease of the OLD family</fullName>
    </submittedName>
</protein>
<proteinExistence type="predicted"/>
<feature type="domain" description="Endonuclease GajA/Old nuclease/RecF-like AAA" evidence="1">
    <location>
        <begin position="11"/>
        <end position="338"/>
    </location>
</feature>
<dbReference type="SUPFAM" id="SSF52540">
    <property type="entry name" value="P-loop containing nucleoside triphosphate hydrolases"/>
    <property type="match status" value="1"/>
</dbReference>
<dbReference type="PANTHER" id="PTHR43581">
    <property type="entry name" value="ATP/GTP PHOSPHATASE"/>
    <property type="match status" value="1"/>
</dbReference>
<evidence type="ECO:0000259" key="1">
    <source>
        <dbReference type="Pfam" id="PF13175"/>
    </source>
</evidence>
<dbReference type="InterPro" id="IPR027417">
    <property type="entry name" value="P-loop_NTPase"/>
</dbReference>